<keyword evidence="2" id="KW-1185">Reference proteome</keyword>
<evidence type="ECO:0000313" key="2">
    <source>
        <dbReference type="Proteomes" id="UP000644756"/>
    </source>
</evidence>
<reference evidence="1" key="1">
    <citation type="journal article" date="2014" name="Int. J. Syst. Evol. Microbiol.">
        <title>Complete genome sequence of Corynebacterium casei LMG S-19264T (=DSM 44701T), isolated from a smear-ripened cheese.</title>
        <authorList>
            <consortium name="US DOE Joint Genome Institute (JGI-PGF)"/>
            <person name="Walter F."/>
            <person name="Albersmeier A."/>
            <person name="Kalinowski J."/>
            <person name="Ruckert C."/>
        </authorList>
    </citation>
    <scope>NUCLEOTIDE SEQUENCE</scope>
    <source>
        <strain evidence="1">CGMCC 1.12987</strain>
    </source>
</reference>
<dbReference type="Proteomes" id="UP000644756">
    <property type="component" value="Unassembled WGS sequence"/>
</dbReference>
<protein>
    <recommendedName>
        <fullName evidence="3">Endospore coat-associated protein</fullName>
    </recommendedName>
</protein>
<dbReference type="SUPFAM" id="SSF56059">
    <property type="entry name" value="Glutathione synthetase ATP-binding domain-like"/>
    <property type="match status" value="1"/>
</dbReference>
<comment type="caution">
    <text evidence="1">The sequence shown here is derived from an EMBL/GenBank/DDBJ whole genome shotgun (WGS) entry which is preliminary data.</text>
</comment>
<proteinExistence type="predicted"/>
<accession>A0A917D8P8</accession>
<dbReference type="EMBL" id="BMGR01000011">
    <property type="protein sequence ID" value="GGG13265.1"/>
    <property type="molecule type" value="Genomic_DNA"/>
</dbReference>
<name>A0A917D8P8_9BACL</name>
<organism evidence="1 2">
    <name type="scientific">Paenibacillus abyssi</name>
    <dbReference type="NCBI Taxonomy" id="1340531"/>
    <lineage>
        <taxon>Bacteria</taxon>
        <taxon>Bacillati</taxon>
        <taxon>Bacillota</taxon>
        <taxon>Bacilli</taxon>
        <taxon>Bacillales</taxon>
        <taxon>Paenibacillaceae</taxon>
        <taxon>Paenibacillus</taxon>
    </lineage>
</organism>
<dbReference type="RefSeq" id="WP_188532157.1">
    <property type="nucleotide sequence ID" value="NZ_BMGR01000011.1"/>
</dbReference>
<sequence>MNRKTSLQWLASKWHKTQLLCKNPLFNSYIPTTKKFNSKTLYSLLNTYGMVYVKPNRGSFGQGVMRIEKTGTGFRYQHRERLNVFNTYDAMYHSIAKEIGKREYLIQKGISLLKYKGRRFDIRVMVQRNPFGEWETTGIIGRLGHPKKIVTNYHSGGTPMSVDILLKPHLNPTQIKQFKTRLNKLGLQVAEQFQRKYSGIKEIGIDIGIDRSVFPQILEVNTRPDPYIFNQLPNKSMYRKVIRYARAYGRIK</sequence>
<evidence type="ECO:0000313" key="1">
    <source>
        <dbReference type="EMBL" id="GGG13265.1"/>
    </source>
</evidence>
<dbReference type="Pfam" id="PF14398">
    <property type="entry name" value="ATPgrasp_YheCD"/>
    <property type="match status" value="1"/>
</dbReference>
<dbReference type="Gene3D" id="3.30.470.20">
    <property type="entry name" value="ATP-grasp fold, B domain"/>
    <property type="match status" value="1"/>
</dbReference>
<dbReference type="AlphaFoldDB" id="A0A917D8P8"/>
<dbReference type="InterPro" id="IPR026838">
    <property type="entry name" value="YheC/D"/>
</dbReference>
<evidence type="ECO:0008006" key="3">
    <source>
        <dbReference type="Google" id="ProtNLM"/>
    </source>
</evidence>
<gene>
    <name evidence="1" type="ORF">GCM10010916_32750</name>
</gene>
<reference evidence="1" key="2">
    <citation type="submission" date="2020-09" db="EMBL/GenBank/DDBJ databases">
        <authorList>
            <person name="Sun Q."/>
            <person name="Zhou Y."/>
        </authorList>
    </citation>
    <scope>NUCLEOTIDE SEQUENCE</scope>
    <source>
        <strain evidence="1">CGMCC 1.12987</strain>
    </source>
</reference>